<accession>A0ABT4C9Q2</accession>
<comment type="caution">
    <text evidence="2">The sequence shown here is derived from an EMBL/GenBank/DDBJ whole genome shotgun (WGS) entry which is preliminary data.</text>
</comment>
<keyword evidence="3" id="KW-1185">Reference proteome</keyword>
<evidence type="ECO:0000313" key="3">
    <source>
        <dbReference type="Proteomes" id="UP001074726"/>
    </source>
</evidence>
<protein>
    <submittedName>
        <fullName evidence="2">VOC family protein</fullName>
    </submittedName>
</protein>
<dbReference type="Gene3D" id="3.10.180.10">
    <property type="entry name" value="2,3-Dihydroxybiphenyl 1,2-Dioxygenase, domain 1"/>
    <property type="match status" value="1"/>
</dbReference>
<evidence type="ECO:0000313" key="2">
    <source>
        <dbReference type="EMBL" id="MCY4725551.1"/>
    </source>
</evidence>
<name>A0ABT4C9Q2_9ACTN</name>
<evidence type="ECO:0000259" key="1">
    <source>
        <dbReference type="PROSITE" id="PS51819"/>
    </source>
</evidence>
<dbReference type="SUPFAM" id="SSF54593">
    <property type="entry name" value="Glyoxalase/Bleomycin resistance protein/Dihydroxybiphenyl dioxygenase"/>
    <property type="match status" value="1"/>
</dbReference>
<dbReference type="Pfam" id="PF00903">
    <property type="entry name" value="Glyoxalase"/>
    <property type="match status" value="1"/>
</dbReference>
<dbReference type="InterPro" id="IPR004360">
    <property type="entry name" value="Glyas_Fos-R_dOase_dom"/>
</dbReference>
<feature type="domain" description="VOC" evidence="1">
    <location>
        <begin position="12"/>
        <end position="127"/>
    </location>
</feature>
<dbReference type="EMBL" id="JAPPUX010000001">
    <property type="protein sequence ID" value="MCY4725551.1"/>
    <property type="molecule type" value="Genomic_DNA"/>
</dbReference>
<dbReference type="CDD" id="cd06587">
    <property type="entry name" value="VOC"/>
    <property type="match status" value="1"/>
</dbReference>
<sequence>MSGEGLECRATRVASAILFVCQLERSIEFYRDVLLCRATIHTGDSALLLDPDGFQLYLIARGTRAEHPSGGIGLQGLIWAADSDKELRRLDRALQDRGGRTETRTSGGVSFLSARDPDGNRILITHPSPARQPRAVIGSHLYV</sequence>
<dbReference type="InterPro" id="IPR029068">
    <property type="entry name" value="Glyas_Bleomycin-R_OHBP_Dase"/>
</dbReference>
<dbReference type="RefSeq" id="WP_268110349.1">
    <property type="nucleotide sequence ID" value="NZ_JAPPUX010000001.1"/>
</dbReference>
<reference evidence="2" key="1">
    <citation type="submission" date="2022-08" db="EMBL/GenBank/DDBJ databases">
        <title>Genome sequencing of Nocardioides sp. STR2.</title>
        <authorList>
            <person name="So Y."/>
        </authorList>
    </citation>
    <scope>NUCLEOTIDE SEQUENCE</scope>
    <source>
        <strain evidence="2">STR2</strain>
    </source>
</reference>
<proteinExistence type="predicted"/>
<dbReference type="Proteomes" id="UP001074726">
    <property type="component" value="Unassembled WGS sequence"/>
</dbReference>
<dbReference type="PROSITE" id="PS51819">
    <property type="entry name" value="VOC"/>
    <property type="match status" value="1"/>
</dbReference>
<organism evidence="2 3">
    <name type="scientific">Nocardioides pini</name>
    <dbReference type="NCBI Taxonomy" id="2975053"/>
    <lineage>
        <taxon>Bacteria</taxon>
        <taxon>Bacillati</taxon>
        <taxon>Actinomycetota</taxon>
        <taxon>Actinomycetes</taxon>
        <taxon>Propionibacteriales</taxon>
        <taxon>Nocardioidaceae</taxon>
        <taxon>Nocardioides</taxon>
    </lineage>
</organism>
<gene>
    <name evidence="2" type="ORF">NYO98_04605</name>
</gene>
<dbReference type="InterPro" id="IPR037523">
    <property type="entry name" value="VOC_core"/>
</dbReference>